<evidence type="ECO:0000313" key="1">
    <source>
        <dbReference type="EMBL" id="OUC42271.1"/>
    </source>
</evidence>
<dbReference type="AlphaFoldDB" id="A0A1Y3EBC0"/>
<organism evidence="1 2">
    <name type="scientific">Trichinella nativa</name>
    <dbReference type="NCBI Taxonomy" id="6335"/>
    <lineage>
        <taxon>Eukaryota</taxon>
        <taxon>Metazoa</taxon>
        <taxon>Ecdysozoa</taxon>
        <taxon>Nematoda</taxon>
        <taxon>Enoplea</taxon>
        <taxon>Dorylaimia</taxon>
        <taxon>Trichinellida</taxon>
        <taxon>Trichinellidae</taxon>
        <taxon>Trichinella</taxon>
    </lineage>
</organism>
<proteinExistence type="predicted"/>
<reference evidence="1 2" key="1">
    <citation type="submission" date="2015-04" db="EMBL/GenBank/DDBJ databases">
        <title>Draft genome of the roundworm Trichinella nativa.</title>
        <authorList>
            <person name="Mitreva M."/>
        </authorList>
    </citation>
    <scope>NUCLEOTIDE SEQUENCE [LARGE SCALE GENOMIC DNA]</scope>
    <source>
        <strain evidence="1 2">ISS45</strain>
    </source>
</reference>
<sequence>MLQRSTSTICLRLTHPYLSDSAKDSLKNDESNVNHISSNYCKMNTSAQLKLSIQLLHCGHCSSLGNFKINSKSDTCRTRFNKKTLKY</sequence>
<accession>A0A1Y3EBC0</accession>
<evidence type="ECO:0000313" key="2">
    <source>
        <dbReference type="Proteomes" id="UP000243006"/>
    </source>
</evidence>
<protein>
    <submittedName>
        <fullName evidence="1">Uncharacterized protein</fullName>
    </submittedName>
</protein>
<comment type="caution">
    <text evidence="1">The sequence shown here is derived from an EMBL/GenBank/DDBJ whole genome shotgun (WGS) entry which is preliminary data.</text>
</comment>
<dbReference type="EMBL" id="LVZM01017665">
    <property type="protein sequence ID" value="OUC42271.1"/>
    <property type="molecule type" value="Genomic_DNA"/>
</dbReference>
<dbReference type="Proteomes" id="UP000243006">
    <property type="component" value="Unassembled WGS sequence"/>
</dbReference>
<gene>
    <name evidence="1" type="ORF">D917_03088</name>
</gene>
<name>A0A1Y3EBC0_9BILA</name>